<dbReference type="InterPro" id="IPR023210">
    <property type="entry name" value="NADP_OxRdtase_dom"/>
</dbReference>
<sequence length="301" mass="32624">MRRFWRTVVEVTAQNSQALAQASGTFTLGGDLTVNRLGFGAMRLTGKGVWGPPADRDEAVRVLRRAVELGVNFIDTADSYGPYISEEIIAEALHPYDGLVIATKAGLLRTGPDVWIPLGDPSYLRQELEMSLRRLGVDTIDLFQLHRIDPNFPLADQVGELLTLKNEGKIRHIGLSEVNLDQLAAAQQITEIVSVQNMYNLSARAADPLLDAVTSRGIGFIPWFPLAAGPLAAPDGPLQRIAADHHATPSQLALAWLLKRSPVMLPIPGTSRVAHLEENVAAAEISLSDDEFEMLAAAGVQ</sequence>
<dbReference type="InterPro" id="IPR050791">
    <property type="entry name" value="Aldo-Keto_reductase"/>
</dbReference>
<dbReference type="GO" id="GO:0016491">
    <property type="term" value="F:oxidoreductase activity"/>
    <property type="evidence" value="ECO:0007669"/>
    <property type="project" value="UniProtKB-KW"/>
</dbReference>
<dbReference type="GO" id="GO:0005737">
    <property type="term" value="C:cytoplasm"/>
    <property type="evidence" value="ECO:0007669"/>
    <property type="project" value="TreeGrafter"/>
</dbReference>
<evidence type="ECO:0000259" key="2">
    <source>
        <dbReference type="Pfam" id="PF00248"/>
    </source>
</evidence>
<evidence type="ECO:0000313" key="3">
    <source>
        <dbReference type="EMBL" id="KLO35266.1"/>
    </source>
</evidence>
<dbReference type="STRING" id="1202450.B586_14025"/>
<protein>
    <submittedName>
        <fullName evidence="3">Oxidoreductase</fullName>
    </submittedName>
</protein>
<comment type="caution">
    <text evidence="3">The sequence shown here is derived from an EMBL/GenBank/DDBJ whole genome shotgun (WGS) entry which is preliminary data.</text>
</comment>
<keyword evidence="1" id="KW-0560">Oxidoreductase</keyword>
<dbReference type="Gene3D" id="3.20.20.100">
    <property type="entry name" value="NADP-dependent oxidoreductase domain"/>
    <property type="match status" value="1"/>
</dbReference>
<dbReference type="PANTHER" id="PTHR43625:SF40">
    <property type="entry name" value="ALDO-KETO REDUCTASE YAKC [NADP(+)]"/>
    <property type="match status" value="1"/>
</dbReference>
<dbReference type="Pfam" id="PF00248">
    <property type="entry name" value="Aldo_ket_red"/>
    <property type="match status" value="1"/>
</dbReference>
<dbReference type="PRINTS" id="PR00069">
    <property type="entry name" value="ALDKETRDTASE"/>
</dbReference>
<name>A0A0I9TDV9_9MYCO</name>
<organism evidence="3 4">
    <name type="scientific">Mycobacterium haemophilum</name>
    <dbReference type="NCBI Taxonomy" id="29311"/>
    <lineage>
        <taxon>Bacteria</taxon>
        <taxon>Bacillati</taxon>
        <taxon>Actinomycetota</taxon>
        <taxon>Actinomycetes</taxon>
        <taxon>Mycobacteriales</taxon>
        <taxon>Mycobacteriaceae</taxon>
        <taxon>Mycobacterium</taxon>
    </lineage>
</organism>
<dbReference type="Proteomes" id="UP000036334">
    <property type="component" value="Unassembled WGS sequence"/>
</dbReference>
<dbReference type="EMBL" id="LDPR01000016">
    <property type="protein sequence ID" value="KLO35266.1"/>
    <property type="molecule type" value="Genomic_DNA"/>
</dbReference>
<reference evidence="3 4" key="1">
    <citation type="submission" date="2015-05" db="EMBL/GenBank/DDBJ databases">
        <title>Genome sequence of Mycobacterium haemophilum.</title>
        <authorList>
            <person name="Greninger A.L."/>
            <person name="Cunningham G."/>
            <person name="Miller S."/>
        </authorList>
    </citation>
    <scope>NUCLEOTIDE SEQUENCE [LARGE SCALE GENOMIC DNA]</scope>
    <source>
        <strain evidence="4">UC1</strain>
    </source>
</reference>
<accession>A0A0I9TDV9</accession>
<feature type="domain" description="NADP-dependent oxidoreductase" evidence="2">
    <location>
        <begin position="36"/>
        <end position="297"/>
    </location>
</feature>
<dbReference type="PATRIC" id="fig|29311.18.peg.1658"/>
<dbReference type="OrthoDB" id="9768793at2"/>
<dbReference type="InterPro" id="IPR036812">
    <property type="entry name" value="NAD(P)_OxRdtase_dom_sf"/>
</dbReference>
<evidence type="ECO:0000256" key="1">
    <source>
        <dbReference type="ARBA" id="ARBA00023002"/>
    </source>
</evidence>
<dbReference type="RefSeq" id="WP_047315981.1">
    <property type="nucleotide sequence ID" value="NZ_LDPQ01000019.1"/>
</dbReference>
<dbReference type="NCBIfam" id="NF007695">
    <property type="entry name" value="PRK10376.1"/>
    <property type="match status" value="1"/>
</dbReference>
<dbReference type="AlphaFoldDB" id="A0A0I9TDV9"/>
<dbReference type="CDD" id="cd19088">
    <property type="entry name" value="AKR_AKR13B1"/>
    <property type="match status" value="1"/>
</dbReference>
<evidence type="ECO:0000313" key="4">
    <source>
        <dbReference type="Proteomes" id="UP000036334"/>
    </source>
</evidence>
<proteinExistence type="predicted"/>
<keyword evidence="4" id="KW-1185">Reference proteome</keyword>
<gene>
    <name evidence="3" type="ORF">ABH38_16360</name>
</gene>
<dbReference type="SUPFAM" id="SSF51430">
    <property type="entry name" value="NAD(P)-linked oxidoreductase"/>
    <property type="match status" value="1"/>
</dbReference>
<dbReference type="PANTHER" id="PTHR43625">
    <property type="entry name" value="AFLATOXIN B1 ALDEHYDE REDUCTASE"/>
    <property type="match status" value="1"/>
</dbReference>
<dbReference type="InterPro" id="IPR020471">
    <property type="entry name" value="AKR"/>
</dbReference>